<evidence type="ECO:0000313" key="2">
    <source>
        <dbReference type="EMBL" id="OES24113.1"/>
    </source>
</evidence>
<dbReference type="Pfam" id="PF00899">
    <property type="entry name" value="ThiF"/>
    <property type="match status" value="1"/>
</dbReference>
<keyword evidence="3" id="KW-1185">Reference proteome</keyword>
<dbReference type="InterPro" id="IPR022500">
    <property type="entry name" value="PRTRC_ThiF"/>
</dbReference>
<sequence>MEFYTPSHMINTRINIAVIGLGGTGSYVLPMLAQMNYLLRCISQDNVQLNVSVYDPDSVSRWNIGRANYYLMDVGKNKANALTERLNLGWGTQWRAHACKFDVSMASRFDVVFTCVDNIQSRLDLGEYHQGQECDTLWIDGGNGSHQGNVMWGHLGNPNDTDKIPNWYDLYAATMEGVEEDVTDSCSHEASLFKQDYGINHITAVLMCQYLWRLMRHGSLTHHVQMFDIAEGDLASLDIDPEMWKTFNYAPDIESVAH</sequence>
<dbReference type="GO" id="GO:0008641">
    <property type="term" value="F:ubiquitin-like modifier activating enzyme activity"/>
    <property type="evidence" value="ECO:0007669"/>
    <property type="project" value="InterPro"/>
</dbReference>
<dbReference type="Gene3D" id="3.40.50.720">
    <property type="entry name" value="NAD(P)-binding Rossmann-like Domain"/>
    <property type="match status" value="1"/>
</dbReference>
<dbReference type="AlphaFoldDB" id="A0AB36FKB7"/>
<gene>
    <name evidence="2" type="ORF">BFV95_4858</name>
</gene>
<dbReference type="InterPro" id="IPR000594">
    <property type="entry name" value="ThiF_NAD_FAD-bd"/>
</dbReference>
<dbReference type="CDD" id="cd01483">
    <property type="entry name" value="E1_enzyme_family"/>
    <property type="match status" value="1"/>
</dbReference>
<dbReference type="EMBL" id="MIPY01000066">
    <property type="protein sequence ID" value="OES24113.1"/>
    <property type="molecule type" value="Genomic_DNA"/>
</dbReference>
<dbReference type="InterPro" id="IPR035985">
    <property type="entry name" value="Ubiquitin-activating_enz"/>
</dbReference>
<protein>
    <submittedName>
        <fullName evidence="2">ThiF family protein</fullName>
    </submittedName>
</protein>
<evidence type="ECO:0000313" key="3">
    <source>
        <dbReference type="Proteomes" id="UP000095392"/>
    </source>
</evidence>
<dbReference type="RefSeq" id="WP_069945472.1">
    <property type="nucleotide sequence ID" value="NZ_MIPW01000035.1"/>
</dbReference>
<feature type="domain" description="THIF-type NAD/FAD binding fold" evidence="1">
    <location>
        <begin position="14"/>
        <end position="153"/>
    </location>
</feature>
<evidence type="ECO:0000259" key="1">
    <source>
        <dbReference type="Pfam" id="PF00899"/>
    </source>
</evidence>
<accession>A0AB36FKB7</accession>
<organism evidence="2 3">
    <name type="scientific">Alteromonas macleodii</name>
    <name type="common">Pseudoalteromonas macleodii</name>
    <dbReference type="NCBI Taxonomy" id="28108"/>
    <lineage>
        <taxon>Bacteria</taxon>
        <taxon>Pseudomonadati</taxon>
        <taxon>Pseudomonadota</taxon>
        <taxon>Gammaproteobacteria</taxon>
        <taxon>Alteromonadales</taxon>
        <taxon>Alteromonadaceae</taxon>
        <taxon>Alteromonas/Salinimonas group</taxon>
        <taxon>Alteromonas</taxon>
    </lineage>
</organism>
<comment type="caution">
    <text evidence="2">The sequence shown here is derived from an EMBL/GenBank/DDBJ whole genome shotgun (WGS) entry which is preliminary data.</text>
</comment>
<dbReference type="NCBIfam" id="TIGR03736">
    <property type="entry name" value="PRTRC_ThiF"/>
    <property type="match status" value="1"/>
</dbReference>
<dbReference type="SUPFAM" id="SSF69572">
    <property type="entry name" value="Activating enzymes of the ubiquitin-like proteins"/>
    <property type="match status" value="1"/>
</dbReference>
<proteinExistence type="predicted"/>
<dbReference type="Proteomes" id="UP000095392">
    <property type="component" value="Unassembled WGS sequence"/>
</dbReference>
<reference evidence="2 3" key="1">
    <citation type="submission" date="2016-09" db="EMBL/GenBank/DDBJ databases">
        <title>Draft Genome Sequence of four Alteromonas macleodii strains isolated from copper coupons and grown long-term at elevated copper levels.</title>
        <authorList>
            <person name="Cusick K."/>
            <person name="Dale J."/>
            <person name="Little B."/>
            <person name="Biffinger J."/>
        </authorList>
    </citation>
    <scope>NUCLEOTIDE SEQUENCE [LARGE SCALE GENOMIC DNA]</scope>
    <source>
        <strain evidence="2 3">KCP01</strain>
    </source>
</reference>
<name>A0AB36FKB7_ALTMA</name>